<protein>
    <submittedName>
        <fullName evidence="5">60S ribosomal protein L16</fullName>
    </submittedName>
</protein>
<dbReference type="GO" id="GO:0006412">
    <property type="term" value="P:translation"/>
    <property type="evidence" value="ECO:0007669"/>
    <property type="project" value="InterPro"/>
</dbReference>
<dbReference type="PANTHER" id="PTHR11545:SF3">
    <property type="entry name" value="LARGE RIBOSOMAL SUBUNIT PROTEIN UL13"/>
    <property type="match status" value="1"/>
</dbReference>
<keyword evidence="6" id="KW-1185">Reference proteome</keyword>
<dbReference type="Gene3D" id="6.10.250.3250">
    <property type="match status" value="1"/>
</dbReference>
<dbReference type="NCBIfam" id="TIGR01077">
    <property type="entry name" value="L13_A_E"/>
    <property type="match status" value="1"/>
</dbReference>
<proteinExistence type="inferred from homology"/>
<dbReference type="HAMAP" id="MF_01366">
    <property type="entry name" value="Ribosomal_uL13"/>
    <property type="match status" value="1"/>
</dbReference>
<name>A0A4P9Y757_9FUNG</name>
<gene>
    <name evidence="5" type="ORF">BJ684DRAFT_7816</name>
</gene>
<reference evidence="6" key="1">
    <citation type="journal article" date="2018" name="Nat. Microbiol.">
        <title>Leveraging single-cell genomics to expand the fungal tree of life.</title>
        <authorList>
            <person name="Ahrendt S.R."/>
            <person name="Quandt C.A."/>
            <person name="Ciobanu D."/>
            <person name="Clum A."/>
            <person name="Salamov A."/>
            <person name="Andreopoulos B."/>
            <person name="Cheng J.F."/>
            <person name="Woyke T."/>
            <person name="Pelin A."/>
            <person name="Henrissat B."/>
            <person name="Reynolds N.K."/>
            <person name="Benny G.L."/>
            <person name="Smith M.E."/>
            <person name="James T.Y."/>
            <person name="Grigoriev I.V."/>
        </authorList>
    </citation>
    <scope>NUCLEOTIDE SEQUENCE [LARGE SCALE GENOMIC DNA]</scope>
</reference>
<dbReference type="Proteomes" id="UP000267251">
    <property type="component" value="Unassembled WGS sequence"/>
</dbReference>
<dbReference type="EMBL" id="KZ987773">
    <property type="protein sequence ID" value="RKP14947.1"/>
    <property type="molecule type" value="Genomic_DNA"/>
</dbReference>
<dbReference type="InterPro" id="IPR036899">
    <property type="entry name" value="Ribosomal_uL13_sf"/>
</dbReference>
<dbReference type="Gene3D" id="3.90.1180.10">
    <property type="entry name" value="Ribosomal protein L13"/>
    <property type="match status" value="1"/>
</dbReference>
<comment type="similarity">
    <text evidence="1 4">Belongs to the universal ribosomal protein uL13 family.</text>
</comment>
<dbReference type="GO" id="GO:0022625">
    <property type="term" value="C:cytosolic large ribosomal subunit"/>
    <property type="evidence" value="ECO:0007669"/>
    <property type="project" value="TreeGrafter"/>
</dbReference>
<dbReference type="FunFam" id="3.90.1180.10:FF:000002">
    <property type="entry name" value="60S ribosomal protein L16"/>
    <property type="match status" value="1"/>
</dbReference>
<dbReference type="AlphaFoldDB" id="A0A4P9Y757"/>
<accession>A0A4P9Y757</accession>
<evidence type="ECO:0000313" key="5">
    <source>
        <dbReference type="EMBL" id="RKP14947.1"/>
    </source>
</evidence>
<evidence type="ECO:0000256" key="2">
    <source>
        <dbReference type="ARBA" id="ARBA00022980"/>
    </source>
</evidence>
<dbReference type="GO" id="GO:0017148">
    <property type="term" value="P:negative regulation of translation"/>
    <property type="evidence" value="ECO:0007669"/>
    <property type="project" value="TreeGrafter"/>
</dbReference>
<evidence type="ECO:0000256" key="3">
    <source>
        <dbReference type="ARBA" id="ARBA00023274"/>
    </source>
</evidence>
<evidence type="ECO:0000313" key="6">
    <source>
        <dbReference type="Proteomes" id="UP000267251"/>
    </source>
</evidence>
<dbReference type="GO" id="GO:0003735">
    <property type="term" value="F:structural constituent of ribosome"/>
    <property type="evidence" value="ECO:0007669"/>
    <property type="project" value="InterPro"/>
</dbReference>
<dbReference type="SUPFAM" id="SSF52161">
    <property type="entry name" value="Ribosomal protein L13"/>
    <property type="match status" value="1"/>
</dbReference>
<evidence type="ECO:0000256" key="1">
    <source>
        <dbReference type="ARBA" id="ARBA00006227"/>
    </source>
</evidence>
<dbReference type="InterPro" id="IPR005822">
    <property type="entry name" value="Ribosomal_uL13"/>
</dbReference>
<dbReference type="FunFam" id="6.10.250.3250:FF:000001">
    <property type="entry name" value="60S ribosomal protein L13a"/>
    <property type="match status" value="1"/>
</dbReference>
<dbReference type="GO" id="GO:0003729">
    <property type="term" value="F:mRNA binding"/>
    <property type="evidence" value="ECO:0007669"/>
    <property type="project" value="TreeGrafter"/>
</dbReference>
<sequence length="202" mass="23101">MSTFEKVVVIDGKGHLMGRLASTIAKQALNGQRVVVVRCEEINISGSFFRNKIRYQNYLRKRCLVNPSHGPIHFRAPSRMLHRVVRGMIPHKTARGKAALDRLKLFEGIPAPYDQMKRMVVPQALRVLRLRPGRKYCTVKRLSSEVGWKYESVVDKLEAKRKVRSQAYYERKLALAKIHTKAVASKADALKPIQDKITAYGY</sequence>
<organism evidence="5 6">
    <name type="scientific">Piptocephalis cylindrospora</name>
    <dbReference type="NCBI Taxonomy" id="1907219"/>
    <lineage>
        <taxon>Eukaryota</taxon>
        <taxon>Fungi</taxon>
        <taxon>Fungi incertae sedis</taxon>
        <taxon>Zoopagomycota</taxon>
        <taxon>Zoopagomycotina</taxon>
        <taxon>Zoopagomycetes</taxon>
        <taxon>Zoopagales</taxon>
        <taxon>Piptocephalidaceae</taxon>
        <taxon>Piptocephalis</taxon>
    </lineage>
</organism>
<dbReference type="InterPro" id="IPR023563">
    <property type="entry name" value="Ribosomal_uL13_CS"/>
</dbReference>
<keyword evidence="2 4" id="KW-0689">Ribosomal protein</keyword>
<dbReference type="Pfam" id="PF00572">
    <property type="entry name" value="Ribosomal_L13"/>
    <property type="match status" value="1"/>
</dbReference>
<dbReference type="PROSITE" id="PS00783">
    <property type="entry name" value="RIBOSOMAL_L13"/>
    <property type="match status" value="1"/>
</dbReference>
<evidence type="ECO:0000256" key="4">
    <source>
        <dbReference type="RuleBase" id="RU003877"/>
    </source>
</evidence>
<dbReference type="InterPro" id="IPR005755">
    <property type="entry name" value="Ribosomal_uL13_euk/arc"/>
</dbReference>
<dbReference type="PANTHER" id="PTHR11545">
    <property type="entry name" value="RIBOSOMAL PROTEIN L13"/>
    <property type="match status" value="1"/>
</dbReference>
<dbReference type="OrthoDB" id="1882297at2759"/>
<dbReference type="CDD" id="cd00392">
    <property type="entry name" value="Ribosomal_L13"/>
    <property type="match status" value="1"/>
</dbReference>
<keyword evidence="3 4" id="KW-0687">Ribonucleoprotein</keyword>